<reference evidence="2 3" key="1">
    <citation type="submission" date="2024-05" db="EMBL/GenBank/DDBJ databases">
        <title>Genetic variation in Jamaican populations of the coffee berry borer (Hypothenemus hampei).</title>
        <authorList>
            <person name="Errbii M."/>
            <person name="Myrie A."/>
        </authorList>
    </citation>
    <scope>NUCLEOTIDE SEQUENCE [LARGE SCALE GENOMIC DNA]</scope>
    <source>
        <strain evidence="2">JA-Hopewell-2020-01-JO</strain>
        <tissue evidence="2">Whole body</tissue>
    </source>
</reference>
<proteinExistence type="predicted"/>
<evidence type="ECO:0000256" key="1">
    <source>
        <dbReference type="SAM" id="MobiDB-lite"/>
    </source>
</evidence>
<gene>
    <name evidence="2" type="ORF">ABEB36_015659</name>
</gene>
<evidence type="ECO:0008006" key="4">
    <source>
        <dbReference type="Google" id="ProtNLM"/>
    </source>
</evidence>
<keyword evidence="3" id="KW-1185">Reference proteome</keyword>
<feature type="compositionally biased region" description="Polar residues" evidence="1">
    <location>
        <begin position="14"/>
        <end position="25"/>
    </location>
</feature>
<feature type="compositionally biased region" description="Low complexity" evidence="1">
    <location>
        <begin position="52"/>
        <end position="62"/>
    </location>
</feature>
<comment type="caution">
    <text evidence="2">The sequence shown here is derived from an EMBL/GenBank/DDBJ whole genome shotgun (WGS) entry which is preliminary data.</text>
</comment>
<organism evidence="2 3">
    <name type="scientific">Hypothenemus hampei</name>
    <name type="common">Coffee berry borer</name>
    <dbReference type="NCBI Taxonomy" id="57062"/>
    <lineage>
        <taxon>Eukaryota</taxon>
        <taxon>Metazoa</taxon>
        <taxon>Ecdysozoa</taxon>
        <taxon>Arthropoda</taxon>
        <taxon>Hexapoda</taxon>
        <taxon>Insecta</taxon>
        <taxon>Pterygota</taxon>
        <taxon>Neoptera</taxon>
        <taxon>Endopterygota</taxon>
        <taxon>Coleoptera</taxon>
        <taxon>Polyphaga</taxon>
        <taxon>Cucujiformia</taxon>
        <taxon>Curculionidae</taxon>
        <taxon>Scolytinae</taxon>
        <taxon>Hypothenemus</taxon>
    </lineage>
</organism>
<dbReference type="EMBL" id="JBDJPC010000021">
    <property type="protein sequence ID" value="KAL1487682.1"/>
    <property type="molecule type" value="Genomic_DNA"/>
</dbReference>
<evidence type="ECO:0000313" key="3">
    <source>
        <dbReference type="Proteomes" id="UP001566132"/>
    </source>
</evidence>
<accession>A0ABD1E124</accession>
<dbReference type="AlphaFoldDB" id="A0ABD1E124"/>
<sequence length="204" mass="23010">MLLFLNPYIGSVDGTASNYNQSSPNRGIEKENNEEKENEVDNSEESPEIRSSVESSNISSHSQKQYYISQNKRKRSQEPETSRTSSLFEKYLEKKYCTDSAPATDNRIVNLFTNLGDTVKTFPEHIQVRVKRQVFNIVNQAEEESLMGNKNNPEFSSTSSQSSIPAHSATYNSQYQLSSSVYLGTSSSTEHQTEGCTFTPYQTL</sequence>
<evidence type="ECO:0000313" key="2">
    <source>
        <dbReference type="EMBL" id="KAL1487682.1"/>
    </source>
</evidence>
<feature type="region of interest" description="Disordered" evidence="1">
    <location>
        <begin position="13"/>
        <end position="85"/>
    </location>
</feature>
<dbReference type="Proteomes" id="UP001566132">
    <property type="component" value="Unassembled WGS sequence"/>
</dbReference>
<name>A0ABD1E124_HYPHA</name>
<feature type="compositionally biased region" description="Acidic residues" evidence="1">
    <location>
        <begin position="36"/>
        <end position="46"/>
    </location>
</feature>
<feature type="compositionally biased region" description="Polar residues" evidence="1">
    <location>
        <begin position="148"/>
        <end position="164"/>
    </location>
</feature>
<feature type="region of interest" description="Disordered" evidence="1">
    <location>
        <begin position="145"/>
        <end position="164"/>
    </location>
</feature>
<protein>
    <recommendedName>
        <fullName evidence="4">BESS domain-containing protein</fullName>
    </recommendedName>
</protein>